<organism evidence="2">
    <name type="scientific">viral metagenome</name>
    <dbReference type="NCBI Taxonomy" id="1070528"/>
    <lineage>
        <taxon>unclassified sequences</taxon>
        <taxon>metagenomes</taxon>
        <taxon>organismal metagenomes</taxon>
    </lineage>
</organism>
<evidence type="ECO:0000256" key="1">
    <source>
        <dbReference type="SAM" id="Phobius"/>
    </source>
</evidence>
<dbReference type="AlphaFoldDB" id="A0A6C0HT36"/>
<reference evidence="2" key="1">
    <citation type="journal article" date="2020" name="Nature">
        <title>Giant virus diversity and host interactions through global metagenomics.</title>
        <authorList>
            <person name="Schulz F."/>
            <person name="Roux S."/>
            <person name="Paez-Espino D."/>
            <person name="Jungbluth S."/>
            <person name="Walsh D.A."/>
            <person name="Denef V.J."/>
            <person name="McMahon K.D."/>
            <person name="Konstantinidis K.T."/>
            <person name="Eloe-Fadrosh E.A."/>
            <person name="Kyrpides N.C."/>
            <person name="Woyke T."/>
        </authorList>
    </citation>
    <scope>NUCLEOTIDE SEQUENCE</scope>
    <source>
        <strain evidence="2">GVMAG-M-3300023184-167</strain>
    </source>
</reference>
<proteinExistence type="predicted"/>
<keyword evidence="1" id="KW-0472">Membrane</keyword>
<sequence length="92" mass="9967">MKKSKNVIYIGLLIVLIIALTLIFCDFKKRIEFENFDTSSNSLVNCSSYTSSTCPTDCMIITDETKCAGGSTSDNSCGSAGFLKTCATRSLQ</sequence>
<keyword evidence="1" id="KW-1133">Transmembrane helix</keyword>
<evidence type="ECO:0000313" key="2">
    <source>
        <dbReference type="EMBL" id="QHT83295.1"/>
    </source>
</evidence>
<keyword evidence="1" id="KW-0812">Transmembrane</keyword>
<dbReference type="EMBL" id="MN740007">
    <property type="protein sequence ID" value="QHT83295.1"/>
    <property type="molecule type" value="Genomic_DNA"/>
</dbReference>
<protein>
    <submittedName>
        <fullName evidence="2">Uncharacterized protein</fullName>
    </submittedName>
</protein>
<name>A0A6C0HT36_9ZZZZ</name>
<feature type="transmembrane region" description="Helical" evidence="1">
    <location>
        <begin position="6"/>
        <end position="25"/>
    </location>
</feature>
<accession>A0A6C0HT36</accession>